<sequence>MESAFKAKTDLLEREYSRELSTVSVRAREEVQQEFLHSALLADVIRNETAELNGELTLVRVANHELGVRVDEQACTVDRLRVERMESLERIRAERDRTVHELSAEIARRRAVGKAAVADVNRQMERLWRDDEVTISGRRSVWATECQHIKDELIDAPEAIRAQVCHETDELKGSLHLKNRVIAQLDRDLAESSTVPSTSCLGCAELKREVLRLNSMCASNADEERRLNTVVEAAEFRIRVLVEKSRESEANVELLTEMNAERLKTEEERCMLAEQVSNDRILLEEERRAMAAQLDAEKQSLKLESVDKLQLDHFLGHLDGLQVEFRLSDVELIHIFEYRVSDSKIRTVQDCWARRYREGSNTTWCGTRSAFYKEFVQKSMSAKMVEITMNSTRKAKETVREYAWRISDAA</sequence>
<dbReference type="Proteomes" id="UP000285712">
    <property type="component" value="Unassembled WGS sequence"/>
</dbReference>
<organism evidence="1 2">
    <name type="scientific">Aphanomyces astaci</name>
    <name type="common">Crayfish plague agent</name>
    <dbReference type="NCBI Taxonomy" id="112090"/>
    <lineage>
        <taxon>Eukaryota</taxon>
        <taxon>Sar</taxon>
        <taxon>Stramenopiles</taxon>
        <taxon>Oomycota</taxon>
        <taxon>Saprolegniomycetes</taxon>
        <taxon>Saprolegniales</taxon>
        <taxon>Verrucalvaceae</taxon>
        <taxon>Aphanomyces</taxon>
    </lineage>
</organism>
<name>A0A418D353_APHAT</name>
<comment type="caution">
    <text evidence="1">The sequence shown here is derived from an EMBL/GenBank/DDBJ whole genome shotgun (WGS) entry which is preliminary data.</text>
</comment>
<dbReference type="AlphaFoldDB" id="A0A418D353"/>
<reference evidence="1 2" key="1">
    <citation type="submission" date="2018-08" db="EMBL/GenBank/DDBJ databases">
        <title>Aphanomyces genome sequencing and annotation.</title>
        <authorList>
            <person name="Minardi D."/>
            <person name="Oidtmann B."/>
            <person name="Van Der Giezen M."/>
            <person name="Studholme D.J."/>
        </authorList>
    </citation>
    <scope>NUCLEOTIDE SEQUENCE [LARGE SCALE GENOMIC DNA]</scope>
    <source>
        <strain evidence="1 2">Sv</strain>
    </source>
</reference>
<proteinExistence type="predicted"/>
<evidence type="ECO:0000313" key="2">
    <source>
        <dbReference type="Proteomes" id="UP000285712"/>
    </source>
</evidence>
<accession>A0A418D353</accession>
<dbReference type="VEuPathDB" id="FungiDB:H257_10481"/>
<protein>
    <submittedName>
        <fullName evidence="1">Uncharacterized protein</fullName>
    </submittedName>
</protein>
<dbReference type="EMBL" id="QUTG01004178">
    <property type="protein sequence ID" value="RHY88964.1"/>
    <property type="molecule type" value="Genomic_DNA"/>
</dbReference>
<gene>
    <name evidence="1" type="ORF">DYB35_008199</name>
</gene>
<evidence type="ECO:0000313" key="1">
    <source>
        <dbReference type="EMBL" id="RHY88964.1"/>
    </source>
</evidence>